<dbReference type="RefSeq" id="WP_212532421.1">
    <property type="nucleotide sequence ID" value="NZ_JAGSOG010000244.1"/>
</dbReference>
<dbReference type="PANTHER" id="PTHR43657">
    <property type="entry name" value="TRYPTOPHAN RNA-BINDING ATTENUATOR PROTEIN-LIKE PROTEIN"/>
    <property type="match status" value="1"/>
</dbReference>
<protein>
    <submittedName>
        <fullName evidence="1">AIM24 family protein</fullName>
    </submittedName>
</protein>
<organism evidence="1 2">
    <name type="scientific">Actinospica durhamensis</name>
    <dbReference type="NCBI Taxonomy" id="1508375"/>
    <lineage>
        <taxon>Bacteria</taxon>
        <taxon>Bacillati</taxon>
        <taxon>Actinomycetota</taxon>
        <taxon>Actinomycetes</taxon>
        <taxon>Catenulisporales</taxon>
        <taxon>Actinospicaceae</taxon>
        <taxon>Actinospica</taxon>
    </lineage>
</organism>
<dbReference type="Gene3D" id="3.60.160.10">
    <property type="entry name" value="Mitochondrial biogenesis AIM24"/>
    <property type="match status" value="1"/>
</dbReference>
<comment type="caution">
    <text evidence="1">The sequence shown here is derived from an EMBL/GenBank/DDBJ whole genome shotgun (WGS) entry which is preliminary data.</text>
</comment>
<accession>A0A941IQQ8</accession>
<sequence length="244" mass="25187">MQATVKGTTLPVLEVALNQGESVISTHGELSWMSPNIAVSQTTGSGGFGGGGGFLAGVKRALGGGSFFQTQYLNQGGGSGIVAFATKVPGQILPVRIGPGSGMLVHRHGFLCGTPGVTATAAPVAGLGAGLWGGEGFILQKLHGQGEAWIELSGEVTTYQLAPGQTLLVHPGHVGLFQESVSFQITRFKGVRNILFGDNGFHLVALTGPGEIWLQSMPLPLLAHAIAPYLPQPAQGDRGFQVRL</sequence>
<evidence type="ECO:0000313" key="2">
    <source>
        <dbReference type="Proteomes" id="UP000675781"/>
    </source>
</evidence>
<evidence type="ECO:0000313" key="1">
    <source>
        <dbReference type="EMBL" id="MBR7837960.1"/>
    </source>
</evidence>
<dbReference type="InterPro" id="IPR002838">
    <property type="entry name" value="AIM24"/>
</dbReference>
<dbReference type="EMBL" id="JAGSOG010000244">
    <property type="protein sequence ID" value="MBR7837960.1"/>
    <property type="molecule type" value="Genomic_DNA"/>
</dbReference>
<keyword evidence="2" id="KW-1185">Reference proteome</keyword>
<dbReference type="InterPro" id="IPR036983">
    <property type="entry name" value="AIM24_sf"/>
</dbReference>
<dbReference type="Pfam" id="PF01987">
    <property type="entry name" value="AIM24"/>
    <property type="match status" value="1"/>
</dbReference>
<dbReference type="Proteomes" id="UP000675781">
    <property type="component" value="Unassembled WGS sequence"/>
</dbReference>
<reference evidence="1" key="1">
    <citation type="submission" date="2021-04" db="EMBL/GenBank/DDBJ databases">
        <title>Genome based classification of Actinospica acidithermotolerans sp. nov., an actinobacterium isolated from an Indonesian hot spring.</title>
        <authorList>
            <person name="Kusuma A.B."/>
            <person name="Putra K.E."/>
            <person name="Nafisah S."/>
            <person name="Loh J."/>
            <person name="Nouioui I."/>
            <person name="Goodfellow M."/>
        </authorList>
    </citation>
    <scope>NUCLEOTIDE SEQUENCE</scope>
    <source>
        <strain evidence="1">CSCA 57</strain>
    </source>
</reference>
<dbReference type="InterPro" id="IPR016031">
    <property type="entry name" value="Trp_RNA-bd_attenuator-like_dom"/>
</dbReference>
<dbReference type="AlphaFoldDB" id="A0A941IQQ8"/>
<dbReference type="PANTHER" id="PTHR43657:SF1">
    <property type="entry name" value="ALTERED INHERITANCE OF MITOCHONDRIA PROTEIN 24, MITOCHONDRIAL"/>
    <property type="match status" value="1"/>
</dbReference>
<name>A0A941IQQ8_9ACTN</name>
<dbReference type="SUPFAM" id="SSF51219">
    <property type="entry name" value="TRAP-like"/>
    <property type="match status" value="1"/>
</dbReference>
<gene>
    <name evidence="1" type="ORF">KDL01_32105</name>
</gene>
<proteinExistence type="predicted"/>